<keyword evidence="3 5" id="KW-1133">Transmembrane helix</keyword>
<dbReference type="OrthoDB" id="958273at2"/>
<feature type="transmembrane region" description="Helical" evidence="5">
    <location>
        <begin position="284"/>
        <end position="303"/>
    </location>
</feature>
<feature type="transmembrane region" description="Helical" evidence="5">
    <location>
        <begin position="98"/>
        <end position="118"/>
    </location>
</feature>
<dbReference type="STRING" id="407234.SAMN05421795_104128"/>
<dbReference type="EMBL" id="FTOM01000004">
    <property type="protein sequence ID" value="SIS77421.1"/>
    <property type="molecule type" value="Genomic_DNA"/>
</dbReference>
<evidence type="ECO:0000256" key="5">
    <source>
        <dbReference type="SAM" id="Phobius"/>
    </source>
</evidence>
<organism evidence="6 7">
    <name type="scientific">Phaeovulum vinaykumarii</name>
    <dbReference type="NCBI Taxonomy" id="407234"/>
    <lineage>
        <taxon>Bacteria</taxon>
        <taxon>Pseudomonadati</taxon>
        <taxon>Pseudomonadota</taxon>
        <taxon>Alphaproteobacteria</taxon>
        <taxon>Rhodobacterales</taxon>
        <taxon>Paracoccaceae</taxon>
        <taxon>Phaeovulum</taxon>
    </lineage>
</organism>
<dbReference type="GO" id="GO:0005886">
    <property type="term" value="C:plasma membrane"/>
    <property type="evidence" value="ECO:0007669"/>
    <property type="project" value="TreeGrafter"/>
</dbReference>
<keyword evidence="2 5" id="KW-0812">Transmembrane</keyword>
<comment type="subcellular location">
    <subcellularLocation>
        <location evidence="1">Membrane</location>
        <topology evidence="1">Multi-pass membrane protein</topology>
    </subcellularLocation>
</comment>
<dbReference type="InterPro" id="IPR052951">
    <property type="entry name" value="Tellurite_res_ion_channel"/>
</dbReference>
<feature type="transmembrane region" description="Helical" evidence="5">
    <location>
        <begin position="218"/>
        <end position="235"/>
    </location>
</feature>
<dbReference type="CDD" id="cd09323">
    <property type="entry name" value="TDT_SLAC1_like"/>
    <property type="match status" value="1"/>
</dbReference>
<sequence>MSQPAASASPAGAPDAAAHESRLKHFPITFFATSMGLGGFTLALKAGAAPLGLGMQPFQYALYATLGVFGLVALVYLLKALLHPKAVSGEWHHPVRLAFFPTFSVSILIIATALMSVSRPLAEMAWWAGTVLQGVLTLAVISGWIGTRSFQHGHLNPAWFIPAVGNVIVPVAGAPLGYMEISWLFFSAGMMFWLVLLTLVFNRLIFHDPLPGRLQPTFVIMIAPPAVAFIAWMRLHGVAPVTPGAVGMHAGVDAFAHVLLSIGYVFAALVVVQLPRILRLPFALSFWALSFPVAALTIASFLYAETVHSQPHLMIATGLLAVLAVLIVTLVVRTLVAILRHEICHPE</sequence>
<gene>
    <name evidence="6" type="ORF">SAMN05421795_104128</name>
</gene>
<feature type="transmembrane region" description="Helical" evidence="5">
    <location>
        <begin position="28"/>
        <end position="48"/>
    </location>
</feature>
<dbReference type="InterPro" id="IPR004695">
    <property type="entry name" value="SLAC1/Mae1/Ssu1/TehA"/>
</dbReference>
<feature type="transmembrane region" description="Helical" evidence="5">
    <location>
        <begin position="124"/>
        <end position="146"/>
    </location>
</feature>
<evidence type="ECO:0000313" key="6">
    <source>
        <dbReference type="EMBL" id="SIS77421.1"/>
    </source>
</evidence>
<proteinExistence type="predicted"/>
<feature type="transmembrane region" description="Helical" evidence="5">
    <location>
        <begin position="315"/>
        <end position="339"/>
    </location>
</feature>
<dbReference type="PANTHER" id="PTHR37955:SF1">
    <property type="entry name" value="DEP DOMAIN-CONTAINING PROTEIN"/>
    <property type="match status" value="1"/>
</dbReference>
<feature type="transmembrane region" description="Helical" evidence="5">
    <location>
        <begin position="158"/>
        <end position="178"/>
    </location>
</feature>
<evidence type="ECO:0000256" key="4">
    <source>
        <dbReference type="ARBA" id="ARBA00023136"/>
    </source>
</evidence>
<evidence type="ECO:0000313" key="7">
    <source>
        <dbReference type="Proteomes" id="UP000186098"/>
    </source>
</evidence>
<dbReference type="Pfam" id="PF03595">
    <property type="entry name" value="SLAC1"/>
    <property type="match status" value="1"/>
</dbReference>
<reference evidence="7" key="1">
    <citation type="submission" date="2017-01" db="EMBL/GenBank/DDBJ databases">
        <authorList>
            <person name="Varghese N."/>
            <person name="Submissions S."/>
        </authorList>
    </citation>
    <scope>NUCLEOTIDE SEQUENCE [LARGE SCALE GENOMIC DNA]</scope>
    <source>
        <strain evidence="7">DSM 18714</strain>
    </source>
</reference>
<feature type="transmembrane region" description="Helical" evidence="5">
    <location>
        <begin position="60"/>
        <end position="78"/>
    </location>
</feature>
<name>A0A1N7LUP4_9RHOB</name>
<evidence type="ECO:0000256" key="3">
    <source>
        <dbReference type="ARBA" id="ARBA00022989"/>
    </source>
</evidence>
<protein>
    <submittedName>
        <fullName evidence="6">Tellurite resistance protein</fullName>
    </submittedName>
</protein>
<dbReference type="AlphaFoldDB" id="A0A1N7LUP4"/>
<dbReference type="PANTHER" id="PTHR37955">
    <property type="entry name" value="TELLURITE RESISTANCE PROTEIN TEHA"/>
    <property type="match status" value="1"/>
</dbReference>
<dbReference type="Proteomes" id="UP000186098">
    <property type="component" value="Unassembled WGS sequence"/>
</dbReference>
<accession>A0A1N7LUP4</accession>
<keyword evidence="7" id="KW-1185">Reference proteome</keyword>
<dbReference type="GO" id="GO:0046583">
    <property type="term" value="F:monoatomic cation efflux transmembrane transporter activity"/>
    <property type="evidence" value="ECO:0007669"/>
    <property type="project" value="TreeGrafter"/>
</dbReference>
<dbReference type="InterPro" id="IPR038665">
    <property type="entry name" value="Voltage-dep_anion_channel_sf"/>
</dbReference>
<evidence type="ECO:0000256" key="1">
    <source>
        <dbReference type="ARBA" id="ARBA00004141"/>
    </source>
</evidence>
<feature type="transmembrane region" description="Helical" evidence="5">
    <location>
        <begin position="255"/>
        <end position="272"/>
    </location>
</feature>
<keyword evidence="4 5" id="KW-0472">Membrane</keyword>
<feature type="transmembrane region" description="Helical" evidence="5">
    <location>
        <begin position="184"/>
        <end position="206"/>
    </location>
</feature>
<evidence type="ECO:0000256" key="2">
    <source>
        <dbReference type="ARBA" id="ARBA00022692"/>
    </source>
</evidence>
<dbReference type="RefSeq" id="WP_076365709.1">
    <property type="nucleotide sequence ID" value="NZ_FTOM01000004.1"/>
</dbReference>
<dbReference type="Gene3D" id="1.50.10.150">
    <property type="entry name" value="Voltage-dependent anion channel"/>
    <property type="match status" value="1"/>
</dbReference>